<evidence type="ECO:0000313" key="9">
    <source>
        <dbReference type="Proteomes" id="UP001153365"/>
    </source>
</evidence>
<dbReference type="EMBL" id="CALTRL010005762">
    <property type="protein sequence ID" value="CAH7685963.1"/>
    <property type="molecule type" value="Genomic_DNA"/>
</dbReference>
<keyword evidence="1" id="KW-0805">Transcription regulation</keyword>
<dbReference type="GO" id="GO:0046983">
    <property type="term" value="F:protein dimerization activity"/>
    <property type="evidence" value="ECO:0007669"/>
    <property type="project" value="InterPro"/>
</dbReference>
<dbReference type="Proteomes" id="UP001153365">
    <property type="component" value="Unassembled WGS sequence"/>
</dbReference>
<feature type="domain" description="BHLH" evidence="7">
    <location>
        <begin position="105"/>
        <end position="157"/>
    </location>
</feature>
<dbReference type="SUPFAM" id="SSF47459">
    <property type="entry name" value="HLH, helix-loop-helix DNA-binding domain"/>
    <property type="match status" value="1"/>
</dbReference>
<dbReference type="InterPro" id="IPR036638">
    <property type="entry name" value="HLH_DNA-bd_sf"/>
</dbReference>
<feature type="region of interest" description="Disordered" evidence="6">
    <location>
        <begin position="189"/>
        <end position="231"/>
    </location>
</feature>
<feature type="compositionally biased region" description="Polar residues" evidence="6">
    <location>
        <begin position="84"/>
        <end position="102"/>
    </location>
</feature>
<evidence type="ECO:0000259" key="7">
    <source>
        <dbReference type="PROSITE" id="PS50888"/>
    </source>
</evidence>
<evidence type="ECO:0000256" key="5">
    <source>
        <dbReference type="ARBA" id="ARBA00023242"/>
    </source>
</evidence>
<keyword evidence="3" id="KW-0010">Activator</keyword>
<dbReference type="PROSITE" id="PS50888">
    <property type="entry name" value="BHLH"/>
    <property type="match status" value="1"/>
</dbReference>
<dbReference type="InterPro" id="IPR011598">
    <property type="entry name" value="bHLH_dom"/>
</dbReference>
<organism evidence="8 9">
    <name type="scientific">Phakopsora pachyrhizi</name>
    <name type="common">Asian soybean rust disease fungus</name>
    <dbReference type="NCBI Taxonomy" id="170000"/>
    <lineage>
        <taxon>Eukaryota</taxon>
        <taxon>Fungi</taxon>
        <taxon>Dikarya</taxon>
        <taxon>Basidiomycota</taxon>
        <taxon>Pucciniomycotina</taxon>
        <taxon>Pucciniomycetes</taxon>
        <taxon>Pucciniales</taxon>
        <taxon>Phakopsoraceae</taxon>
        <taxon>Phakopsora</taxon>
    </lineage>
</organism>
<dbReference type="Gene3D" id="4.10.280.10">
    <property type="entry name" value="Helix-loop-helix DNA-binding domain"/>
    <property type="match status" value="1"/>
</dbReference>
<name>A0AAV0BI27_PHAPC</name>
<evidence type="ECO:0000256" key="6">
    <source>
        <dbReference type="SAM" id="MobiDB-lite"/>
    </source>
</evidence>
<dbReference type="GO" id="GO:0003700">
    <property type="term" value="F:DNA-binding transcription factor activity"/>
    <property type="evidence" value="ECO:0007669"/>
    <property type="project" value="TreeGrafter"/>
</dbReference>
<comment type="caution">
    <text evidence="8">The sequence shown here is derived from an EMBL/GenBank/DDBJ whole genome shotgun (WGS) entry which is preliminary data.</text>
</comment>
<dbReference type="AlphaFoldDB" id="A0AAV0BI27"/>
<keyword evidence="2" id="KW-0238">DNA-binding</keyword>
<keyword evidence="9" id="KW-1185">Reference proteome</keyword>
<feature type="region of interest" description="Disordered" evidence="6">
    <location>
        <begin position="84"/>
        <end position="106"/>
    </location>
</feature>
<dbReference type="GO" id="GO:0090575">
    <property type="term" value="C:RNA polymerase II transcription regulator complex"/>
    <property type="evidence" value="ECO:0007669"/>
    <property type="project" value="TreeGrafter"/>
</dbReference>
<dbReference type="GO" id="GO:0003677">
    <property type="term" value="F:DNA binding"/>
    <property type="evidence" value="ECO:0007669"/>
    <property type="project" value="UniProtKB-KW"/>
</dbReference>
<evidence type="ECO:0000256" key="2">
    <source>
        <dbReference type="ARBA" id="ARBA00023125"/>
    </source>
</evidence>
<dbReference type="SMART" id="SM00353">
    <property type="entry name" value="HLH"/>
    <property type="match status" value="1"/>
</dbReference>
<dbReference type="Pfam" id="PF00010">
    <property type="entry name" value="HLH"/>
    <property type="match status" value="1"/>
</dbReference>
<keyword evidence="4" id="KW-0804">Transcription</keyword>
<gene>
    <name evidence="8" type="ORF">PPACK8108_LOCUS20554</name>
</gene>
<dbReference type="PANTHER" id="PTHR10328:SF3">
    <property type="entry name" value="PROTEIN MAX"/>
    <property type="match status" value="1"/>
</dbReference>
<proteinExistence type="predicted"/>
<sequence length="231" mass="26126">MNLASQTLDTTQPTRGEVSLDAFKELYTLHQNFAPSPFTSSEKSSPSLSPHHKYFEACQLNTELLGEEIMRDQNAQVEFHAKMNKQQDFGTSPTIGSKNKSTSAERRAAHNAIERARRESLNARFLELARALPTMANVKRPSKNAIVIKSLEWICESQVREHNLMRENAMLRAQISQLQAQPLSNSMTGYPTFQLDQPSGPLLNHVGQDSSHDQHFSPKYDQTRKTSQFLL</sequence>
<accession>A0AAV0BI27</accession>
<evidence type="ECO:0000256" key="1">
    <source>
        <dbReference type="ARBA" id="ARBA00023015"/>
    </source>
</evidence>
<dbReference type="FunFam" id="4.10.280.10:FF:000114">
    <property type="entry name" value="N-acetyl-gamma-glutamyl-phosphate partial"/>
    <property type="match status" value="1"/>
</dbReference>
<keyword evidence="5" id="KW-0539">Nucleus</keyword>
<feature type="compositionally biased region" description="Basic and acidic residues" evidence="6">
    <location>
        <begin position="210"/>
        <end position="224"/>
    </location>
</feature>
<evidence type="ECO:0000256" key="3">
    <source>
        <dbReference type="ARBA" id="ARBA00023159"/>
    </source>
</evidence>
<evidence type="ECO:0000313" key="8">
    <source>
        <dbReference type="EMBL" id="CAH7685963.1"/>
    </source>
</evidence>
<protein>
    <recommendedName>
        <fullName evidence="7">BHLH domain-containing protein</fullName>
    </recommendedName>
</protein>
<evidence type="ECO:0000256" key="4">
    <source>
        <dbReference type="ARBA" id="ARBA00023163"/>
    </source>
</evidence>
<dbReference type="GO" id="GO:0045944">
    <property type="term" value="P:positive regulation of transcription by RNA polymerase II"/>
    <property type="evidence" value="ECO:0007669"/>
    <property type="project" value="TreeGrafter"/>
</dbReference>
<dbReference type="PANTHER" id="PTHR10328">
    <property type="entry name" value="PROTEIN MAX MYC-ASSOCIATED FACTOR X"/>
    <property type="match status" value="1"/>
</dbReference>
<reference evidence="8" key="1">
    <citation type="submission" date="2022-06" db="EMBL/GenBank/DDBJ databases">
        <authorList>
            <consortium name="SYNGENTA / RWTH Aachen University"/>
        </authorList>
    </citation>
    <scope>NUCLEOTIDE SEQUENCE</scope>
</reference>